<protein>
    <submittedName>
        <fullName evidence="1">Uncharacterized protein</fullName>
    </submittedName>
</protein>
<evidence type="ECO:0000313" key="1">
    <source>
        <dbReference type="EMBL" id="KAI5653087.1"/>
    </source>
</evidence>
<sequence length="105" mass="12147">MEDEVQRMQQALKGLKQQLSCLAKGVKDLKGEERANYEQISGRDLGGHSMHDSQLGYGNFSPHARSSEHNFMIAMRAIDLELEMIIMIHLVKEFQEMMFEMEEIM</sequence>
<name>A0ACB9ZZD8_CATRO</name>
<keyword evidence="2" id="KW-1185">Reference proteome</keyword>
<comment type="caution">
    <text evidence="1">The sequence shown here is derived from an EMBL/GenBank/DDBJ whole genome shotgun (WGS) entry which is preliminary data.</text>
</comment>
<organism evidence="1 2">
    <name type="scientific">Catharanthus roseus</name>
    <name type="common">Madagascar periwinkle</name>
    <name type="synonym">Vinca rosea</name>
    <dbReference type="NCBI Taxonomy" id="4058"/>
    <lineage>
        <taxon>Eukaryota</taxon>
        <taxon>Viridiplantae</taxon>
        <taxon>Streptophyta</taxon>
        <taxon>Embryophyta</taxon>
        <taxon>Tracheophyta</taxon>
        <taxon>Spermatophyta</taxon>
        <taxon>Magnoliopsida</taxon>
        <taxon>eudicotyledons</taxon>
        <taxon>Gunneridae</taxon>
        <taxon>Pentapetalae</taxon>
        <taxon>asterids</taxon>
        <taxon>lamiids</taxon>
        <taxon>Gentianales</taxon>
        <taxon>Apocynaceae</taxon>
        <taxon>Rauvolfioideae</taxon>
        <taxon>Vinceae</taxon>
        <taxon>Catharanthinae</taxon>
        <taxon>Catharanthus</taxon>
    </lineage>
</organism>
<gene>
    <name evidence="1" type="ORF">M9H77_30274</name>
</gene>
<proteinExistence type="predicted"/>
<dbReference type="Proteomes" id="UP001060085">
    <property type="component" value="Linkage Group LG07"/>
</dbReference>
<evidence type="ECO:0000313" key="2">
    <source>
        <dbReference type="Proteomes" id="UP001060085"/>
    </source>
</evidence>
<reference evidence="2" key="1">
    <citation type="journal article" date="2023" name="Nat. Plants">
        <title>Single-cell RNA sequencing provides a high-resolution roadmap for understanding the multicellular compartmentation of specialized metabolism.</title>
        <authorList>
            <person name="Sun S."/>
            <person name="Shen X."/>
            <person name="Li Y."/>
            <person name="Li Y."/>
            <person name="Wang S."/>
            <person name="Li R."/>
            <person name="Zhang H."/>
            <person name="Shen G."/>
            <person name="Guo B."/>
            <person name="Wei J."/>
            <person name="Xu J."/>
            <person name="St-Pierre B."/>
            <person name="Chen S."/>
            <person name="Sun C."/>
        </authorList>
    </citation>
    <scope>NUCLEOTIDE SEQUENCE [LARGE SCALE GENOMIC DNA]</scope>
</reference>
<accession>A0ACB9ZZD8</accession>
<dbReference type="EMBL" id="CM044707">
    <property type="protein sequence ID" value="KAI5653087.1"/>
    <property type="molecule type" value="Genomic_DNA"/>
</dbReference>